<accession>A0A4U0Q931</accession>
<keyword evidence="2 3" id="KW-0808">Transferase</keyword>
<dbReference type="GO" id="GO:0009244">
    <property type="term" value="P:lipopolysaccharide core region biosynthetic process"/>
    <property type="evidence" value="ECO:0007669"/>
    <property type="project" value="TreeGrafter"/>
</dbReference>
<dbReference type="InterPro" id="IPR051199">
    <property type="entry name" value="LPS_LOS_Heptosyltrfase"/>
</dbReference>
<evidence type="ECO:0000256" key="1">
    <source>
        <dbReference type="ARBA" id="ARBA00022676"/>
    </source>
</evidence>
<dbReference type="GO" id="GO:0005829">
    <property type="term" value="C:cytosol"/>
    <property type="evidence" value="ECO:0007669"/>
    <property type="project" value="TreeGrafter"/>
</dbReference>
<keyword evidence="1" id="KW-0328">Glycosyltransferase</keyword>
<keyword evidence="4" id="KW-1185">Reference proteome</keyword>
<dbReference type="OrthoDB" id="9811138at2"/>
<evidence type="ECO:0000313" key="3">
    <source>
        <dbReference type="EMBL" id="TJZ77440.1"/>
    </source>
</evidence>
<dbReference type="Pfam" id="PF01075">
    <property type="entry name" value="Glyco_transf_9"/>
    <property type="match status" value="1"/>
</dbReference>
<sequence length="382" mass="41766">MRGRSRARRSGPPMMLWLVTWLCQPLLWLAQRREPAAPRRILLVQTAKIGDMICTLPVIDALARRFPDAALTVMHHPVNRALLRHDPRIAERWEADSSAWCGLGAKLRLVRRLRAARYDWIVLGSPNLPWLLMPLWAGIPRRIAVTANHGRSVQRAEPLLTDAQRHQAERLIVDEWAELLARLDVPVARDKPLYAAPDADAAVTALGLPDGALIGIGVSAANKLKELGEDKVADVIAALLARSDASVLLVGGPDDRPLAARIGERLASPRVIDTTGRLALDQLPVLLARLAVYISVDSGIIYLADALGVPVVSVVGPTDPREQRPLHPQSRFIIEQLPCYPCSTVFHTASTCRVGTRACIGNVTATRIADEAIGLLQQNQTP</sequence>
<dbReference type="PANTHER" id="PTHR30160">
    <property type="entry name" value="TETRAACYLDISACCHARIDE 4'-KINASE-RELATED"/>
    <property type="match status" value="1"/>
</dbReference>
<dbReference type="SUPFAM" id="SSF53756">
    <property type="entry name" value="UDP-Glycosyltransferase/glycogen phosphorylase"/>
    <property type="match status" value="1"/>
</dbReference>
<dbReference type="GO" id="GO:0008713">
    <property type="term" value="F:ADP-heptose-lipopolysaccharide heptosyltransferase activity"/>
    <property type="evidence" value="ECO:0007669"/>
    <property type="project" value="TreeGrafter"/>
</dbReference>
<dbReference type="EMBL" id="SUMF01000002">
    <property type="protein sequence ID" value="TJZ77440.1"/>
    <property type="molecule type" value="Genomic_DNA"/>
</dbReference>
<name>A0A4U0Q931_9NEIS</name>
<proteinExistence type="predicted"/>
<dbReference type="Proteomes" id="UP000310016">
    <property type="component" value="Unassembled WGS sequence"/>
</dbReference>
<evidence type="ECO:0000313" key="4">
    <source>
        <dbReference type="Proteomes" id="UP000310016"/>
    </source>
</evidence>
<dbReference type="PANTHER" id="PTHR30160:SF7">
    <property type="entry name" value="ADP-HEPTOSE--LPS HEPTOSYLTRANSFERASE 2"/>
    <property type="match status" value="1"/>
</dbReference>
<protein>
    <submittedName>
        <fullName evidence="3">Glycosyltransferase family 9 protein</fullName>
    </submittedName>
</protein>
<organism evidence="3 4">
    <name type="scientific">Chitiniphilus eburneus</name>
    <dbReference type="NCBI Taxonomy" id="2571148"/>
    <lineage>
        <taxon>Bacteria</taxon>
        <taxon>Pseudomonadati</taxon>
        <taxon>Pseudomonadota</taxon>
        <taxon>Betaproteobacteria</taxon>
        <taxon>Neisseriales</taxon>
        <taxon>Chitinibacteraceae</taxon>
        <taxon>Chitiniphilus</taxon>
    </lineage>
</organism>
<dbReference type="InterPro" id="IPR002201">
    <property type="entry name" value="Glyco_trans_9"/>
</dbReference>
<evidence type="ECO:0000256" key="2">
    <source>
        <dbReference type="ARBA" id="ARBA00022679"/>
    </source>
</evidence>
<reference evidence="3 4" key="1">
    <citation type="submission" date="2019-04" db="EMBL/GenBank/DDBJ databases">
        <title>Chitiniphilus eburnea sp. nov., a novel chitinolytic bacterium isolated from aquaculture sludge.</title>
        <authorList>
            <person name="Sheng M."/>
        </authorList>
    </citation>
    <scope>NUCLEOTIDE SEQUENCE [LARGE SCALE GENOMIC DNA]</scope>
    <source>
        <strain evidence="3 4">HX-2-15</strain>
    </source>
</reference>
<comment type="caution">
    <text evidence="3">The sequence shown here is derived from an EMBL/GenBank/DDBJ whole genome shotgun (WGS) entry which is preliminary data.</text>
</comment>
<dbReference type="Gene3D" id="3.40.50.2000">
    <property type="entry name" value="Glycogen Phosphorylase B"/>
    <property type="match status" value="2"/>
</dbReference>
<dbReference type="CDD" id="cd03789">
    <property type="entry name" value="GT9_LPS_heptosyltransferase"/>
    <property type="match status" value="1"/>
</dbReference>
<dbReference type="AlphaFoldDB" id="A0A4U0Q931"/>
<gene>
    <name evidence="3" type="ORF">FAZ21_03640</name>
</gene>